<evidence type="ECO:0000256" key="1">
    <source>
        <dbReference type="ARBA" id="ARBA00001966"/>
    </source>
</evidence>
<keyword evidence="6" id="KW-0378">Hydrolase</keyword>
<evidence type="ECO:0000256" key="8">
    <source>
        <dbReference type="ARBA" id="ARBA00023014"/>
    </source>
</evidence>
<accession>A0A6J6M257</accession>
<evidence type="ECO:0000256" key="3">
    <source>
        <dbReference type="ARBA" id="ARBA00022485"/>
    </source>
</evidence>
<dbReference type="GO" id="GO:0006298">
    <property type="term" value="P:mismatch repair"/>
    <property type="evidence" value="ECO:0007669"/>
    <property type="project" value="TreeGrafter"/>
</dbReference>
<dbReference type="AlphaFoldDB" id="A0A6J6M257"/>
<dbReference type="GO" id="GO:0034039">
    <property type="term" value="F:8-oxo-7,8-dihydroguanine DNA N-glycosylase activity"/>
    <property type="evidence" value="ECO:0007669"/>
    <property type="project" value="TreeGrafter"/>
</dbReference>
<comment type="similarity">
    <text evidence="2">Belongs to the Nth/MutY family.</text>
</comment>
<name>A0A6J6M257_9ZZZZ</name>
<dbReference type="Pfam" id="PF00730">
    <property type="entry name" value="HhH-GPD"/>
    <property type="match status" value="1"/>
</dbReference>
<keyword evidence="4" id="KW-0479">Metal-binding</keyword>
<evidence type="ECO:0000256" key="10">
    <source>
        <dbReference type="ARBA" id="ARBA00023295"/>
    </source>
</evidence>
<comment type="cofactor">
    <cofactor evidence="1">
        <name>[4Fe-4S] cluster</name>
        <dbReference type="ChEBI" id="CHEBI:49883"/>
    </cofactor>
</comment>
<dbReference type="InterPro" id="IPR004035">
    <property type="entry name" value="Endouclease-III_FeS-bd_BS"/>
</dbReference>
<evidence type="ECO:0000256" key="9">
    <source>
        <dbReference type="ARBA" id="ARBA00023204"/>
    </source>
</evidence>
<protein>
    <submittedName>
        <fullName evidence="12">Unannotated protein</fullName>
    </submittedName>
</protein>
<proteinExistence type="inferred from homology"/>
<dbReference type="PANTHER" id="PTHR42944:SF1">
    <property type="entry name" value="ADENINE DNA GLYCOSYLASE"/>
    <property type="match status" value="1"/>
</dbReference>
<keyword evidence="5" id="KW-0227">DNA damage</keyword>
<dbReference type="PROSITE" id="PS00764">
    <property type="entry name" value="ENDONUCLEASE_III_1"/>
    <property type="match status" value="1"/>
</dbReference>
<sequence>MALLRSPCDDPFVARRFDEVTAVITWFNDHQRDLPWRDPEVSPWGIVVSEFMLQQTQVDRVTPKWLDWMHRWPTPHDLASAPIADVLRAWQGLGYPRRAMRLQACAQVIVNDFQGEVPADEAALLAMPGIGHYTAAAICAFAFQLPTVVLDTNIRRVIERAWSGLSMPTAHLTKPEIERATALVRERDGARWSAAVMELGAIVCTARNPKCDQCPLQKTCVWHAEGKPDNAPTRRKQPSFAGSDRQARGAILRAVSATSIATPSAIEAAWADVLQREKAMTSLINDGLVIRVDRGFALPQ</sequence>
<dbReference type="PANTHER" id="PTHR42944">
    <property type="entry name" value="ADENINE DNA GLYCOSYLASE"/>
    <property type="match status" value="1"/>
</dbReference>
<dbReference type="Pfam" id="PF10576">
    <property type="entry name" value="EndIII_4Fe-2S"/>
    <property type="match status" value="1"/>
</dbReference>
<dbReference type="InterPro" id="IPR003265">
    <property type="entry name" value="HhH-GPD_domain"/>
</dbReference>
<evidence type="ECO:0000256" key="4">
    <source>
        <dbReference type="ARBA" id="ARBA00022723"/>
    </source>
</evidence>
<dbReference type="Gene3D" id="1.10.1670.10">
    <property type="entry name" value="Helix-hairpin-Helix base-excision DNA repair enzymes (C-terminal)"/>
    <property type="match status" value="1"/>
</dbReference>
<gene>
    <name evidence="12" type="ORF">UFOPK2282_00926</name>
</gene>
<evidence type="ECO:0000256" key="6">
    <source>
        <dbReference type="ARBA" id="ARBA00022801"/>
    </source>
</evidence>
<feature type="domain" description="HhH-GPD" evidence="11">
    <location>
        <begin position="52"/>
        <end position="202"/>
    </location>
</feature>
<dbReference type="SMART" id="SM00478">
    <property type="entry name" value="ENDO3c"/>
    <property type="match status" value="1"/>
</dbReference>
<evidence type="ECO:0000256" key="5">
    <source>
        <dbReference type="ARBA" id="ARBA00022763"/>
    </source>
</evidence>
<dbReference type="GO" id="GO:0046872">
    <property type="term" value="F:metal ion binding"/>
    <property type="evidence" value="ECO:0007669"/>
    <property type="project" value="UniProtKB-KW"/>
</dbReference>
<dbReference type="GO" id="GO:0035485">
    <property type="term" value="F:adenine/guanine mispair binding"/>
    <property type="evidence" value="ECO:0007669"/>
    <property type="project" value="TreeGrafter"/>
</dbReference>
<dbReference type="GO" id="GO:0006284">
    <property type="term" value="P:base-excision repair"/>
    <property type="evidence" value="ECO:0007669"/>
    <property type="project" value="InterPro"/>
</dbReference>
<reference evidence="12" key="1">
    <citation type="submission" date="2020-05" db="EMBL/GenBank/DDBJ databases">
        <authorList>
            <person name="Chiriac C."/>
            <person name="Salcher M."/>
            <person name="Ghai R."/>
            <person name="Kavagutti S V."/>
        </authorList>
    </citation>
    <scope>NUCLEOTIDE SEQUENCE</scope>
</reference>
<organism evidence="12">
    <name type="scientific">freshwater metagenome</name>
    <dbReference type="NCBI Taxonomy" id="449393"/>
    <lineage>
        <taxon>unclassified sequences</taxon>
        <taxon>metagenomes</taxon>
        <taxon>ecological metagenomes</taxon>
    </lineage>
</organism>
<evidence type="ECO:0000256" key="2">
    <source>
        <dbReference type="ARBA" id="ARBA00008343"/>
    </source>
</evidence>
<evidence type="ECO:0000259" key="11">
    <source>
        <dbReference type="SMART" id="SM00478"/>
    </source>
</evidence>
<dbReference type="GO" id="GO:0051539">
    <property type="term" value="F:4 iron, 4 sulfur cluster binding"/>
    <property type="evidence" value="ECO:0007669"/>
    <property type="project" value="UniProtKB-KW"/>
</dbReference>
<keyword evidence="10" id="KW-0326">Glycosidase</keyword>
<keyword evidence="3" id="KW-0004">4Fe-4S</keyword>
<dbReference type="InterPro" id="IPR003651">
    <property type="entry name" value="Endonuclease3_FeS-loop_motif"/>
</dbReference>
<dbReference type="InterPro" id="IPR011257">
    <property type="entry name" value="DNA_glycosylase"/>
</dbReference>
<dbReference type="GO" id="GO:0032357">
    <property type="term" value="F:oxidized purine DNA binding"/>
    <property type="evidence" value="ECO:0007669"/>
    <property type="project" value="TreeGrafter"/>
</dbReference>
<dbReference type="InterPro" id="IPR044298">
    <property type="entry name" value="MIG/MutY"/>
</dbReference>
<dbReference type="SUPFAM" id="SSF48150">
    <property type="entry name" value="DNA-glycosylase"/>
    <property type="match status" value="1"/>
</dbReference>
<dbReference type="CDD" id="cd00056">
    <property type="entry name" value="ENDO3c"/>
    <property type="match status" value="1"/>
</dbReference>
<dbReference type="EMBL" id="CAEZWR010000102">
    <property type="protein sequence ID" value="CAB4668081.1"/>
    <property type="molecule type" value="Genomic_DNA"/>
</dbReference>
<evidence type="ECO:0000256" key="7">
    <source>
        <dbReference type="ARBA" id="ARBA00023004"/>
    </source>
</evidence>
<keyword evidence="9" id="KW-0234">DNA repair</keyword>
<dbReference type="FunFam" id="1.10.340.30:FF:000003">
    <property type="entry name" value="A/G-specific adenine glycosylase"/>
    <property type="match status" value="1"/>
</dbReference>
<keyword evidence="7" id="KW-0408">Iron</keyword>
<evidence type="ECO:0000313" key="12">
    <source>
        <dbReference type="EMBL" id="CAB4668081.1"/>
    </source>
</evidence>
<dbReference type="InterPro" id="IPR023170">
    <property type="entry name" value="HhH_base_excis_C"/>
</dbReference>
<keyword evidence="8" id="KW-0411">Iron-sulfur</keyword>
<dbReference type="Gene3D" id="1.10.340.30">
    <property type="entry name" value="Hypothetical protein, domain 2"/>
    <property type="match status" value="1"/>
</dbReference>
<dbReference type="SMART" id="SM00525">
    <property type="entry name" value="FES"/>
    <property type="match status" value="1"/>
</dbReference>
<dbReference type="GO" id="GO:0000701">
    <property type="term" value="F:purine-specific mismatch base pair DNA N-glycosylase activity"/>
    <property type="evidence" value="ECO:0007669"/>
    <property type="project" value="TreeGrafter"/>
</dbReference>